<dbReference type="Pfam" id="PF08655">
    <property type="entry name" value="DASH_Ask1"/>
    <property type="match status" value="1"/>
</dbReference>
<feature type="compositionally biased region" description="Gly residues" evidence="16">
    <location>
        <begin position="641"/>
        <end position="652"/>
    </location>
</feature>
<feature type="region of interest" description="Disordered" evidence="16">
    <location>
        <begin position="257"/>
        <end position="384"/>
    </location>
</feature>
<evidence type="ECO:0000256" key="6">
    <source>
        <dbReference type="ARBA" id="ARBA00022454"/>
    </source>
</evidence>
<feature type="compositionally biased region" description="Low complexity" evidence="16">
    <location>
        <begin position="590"/>
        <end position="616"/>
    </location>
</feature>
<dbReference type="GO" id="GO:0042729">
    <property type="term" value="C:DASH complex"/>
    <property type="evidence" value="ECO:0007669"/>
    <property type="project" value="InterPro"/>
</dbReference>
<keyword evidence="7" id="KW-0963">Cytoplasm</keyword>
<evidence type="ECO:0000256" key="8">
    <source>
        <dbReference type="ARBA" id="ARBA00022618"/>
    </source>
</evidence>
<dbReference type="STRING" id="1684307.A0A316UIB1"/>
<dbReference type="GO" id="GO:0005874">
    <property type="term" value="C:microtubule"/>
    <property type="evidence" value="ECO:0007669"/>
    <property type="project" value="UniProtKB-KW"/>
</dbReference>
<dbReference type="RefSeq" id="XP_025351231.1">
    <property type="nucleotide sequence ID" value="XM_025493774.1"/>
</dbReference>
<feature type="region of interest" description="Disordered" evidence="16">
    <location>
        <begin position="205"/>
        <end position="228"/>
    </location>
</feature>
<feature type="region of interest" description="Disordered" evidence="16">
    <location>
        <begin position="453"/>
        <end position="686"/>
    </location>
</feature>
<gene>
    <name evidence="17" type="ORF">BCV69DRAFT_291961</name>
</gene>
<evidence type="ECO:0000313" key="18">
    <source>
        <dbReference type="Proteomes" id="UP000245942"/>
    </source>
</evidence>
<proteinExistence type="inferred from homology"/>
<evidence type="ECO:0000313" key="17">
    <source>
        <dbReference type="EMBL" id="PWN24071.1"/>
    </source>
</evidence>
<dbReference type="GO" id="GO:0051301">
    <property type="term" value="P:cell division"/>
    <property type="evidence" value="ECO:0007669"/>
    <property type="project" value="UniProtKB-KW"/>
</dbReference>
<dbReference type="InterPro" id="IPR013964">
    <property type="entry name" value="DASH_Ask1"/>
</dbReference>
<keyword evidence="14" id="KW-0131">Cell cycle</keyword>
<feature type="compositionally biased region" description="Basic and acidic residues" evidence="16">
    <location>
        <begin position="217"/>
        <end position="228"/>
    </location>
</feature>
<keyword evidence="8" id="KW-0132">Cell division</keyword>
<organism evidence="17 18">
    <name type="scientific">Pseudomicrostroma glucosiphilum</name>
    <dbReference type="NCBI Taxonomy" id="1684307"/>
    <lineage>
        <taxon>Eukaryota</taxon>
        <taxon>Fungi</taxon>
        <taxon>Dikarya</taxon>
        <taxon>Basidiomycota</taxon>
        <taxon>Ustilaginomycotina</taxon>
        <taxon>Exobasidiomycetes</taxon>
        <taxon>Microstromatales</taxon>
        <taxon>Microstromatales incertae sedis</taxon>
        <taxon>Pseudomicrostroma</taxon>
    </lineage>
</organism>
<dbReference type="PANTHER" id="PTHR28200">
    <property type="entry name" value="DASH COMPLEX SUBUNIT ASK1"/>
    <property type="match status" value="1"/>
</dbReference>
<evidence type="ECO:0000256" key="14">
    <source>
        <dbReference type="ARBA" id="ARBA00023306"/>
    </source>
</evidence>
<keyword evidence="18" id="KW-1185">Reference proteome</keyword>
<evidence type="ECO:0000256" key="12">
    <source>
        <dbReference type="ARBA" id="ARBA00023212"/>
    </source>
</evidence>
<accession>A0A316UIB1</accession>
<dbReference type="EMBL" id="KZ819321">
    <property type="protein sequence ID" value="PWN24071.1"/>
    <property type="molecule type" value="Genomic_DNA"/>
</dbReference>
<keyword evidence="13" id="KW-0539">Nucleus</keyword>
<comment type="subcellular location">
    <subcellularLocation>
        <location evidence="3">Chromosome</location>
        <location evidence="3">Centromere</location>
        <location evidence="3">Kinetochore</location>
    </subcellularLocation>
    <subcellularLocation>
        <location evidence="2">Cytoplasm</location>
        <location evidence="2">Cytoskeleton</location>
        <location evidence="2">Spindle</location>
    </subcellularLocation>
    <subcellularLocation>
        <location evidence="1">Nucleus</location>
    </subcellularLocation>
</comment>
<dbReference type="AlphaFoldDB" id="A0A316UIB1"/>
<sequence>MASSRATLGPSSSYHPGSSMSGNPHDNATLSVSDQLMQLDLAITSTLQEIDANFARAHQLVTAQLLPAVKVYGQHSVKTWQSAKFWQDFFITAAQVPLKRSEEGETSQGYDGNDHSGYGDNSGSTREDSPGYDQSISQDGSPLPRGAGGPKKGRRTNDSQADDSFNEDELYRNGRNARASPAPHQDPEASWASVDSVFDRLKKEMATEPSDSTLSRAENRLAQHRANKDARERALLENGIEGAAGGDVNGLAESAKGMTVGKGKSAAPSVFRSPAKLHHGTPKLLNKVLNAEQKKADVRQRTPGAGEPKRNPFHPNGAGSSKWNGIADLRETPLATNKVRSKGGASSKKVSAGVSTPQRNPSKAWYDDSDDDIALPPGMSPPVTMQFSVARSRYDKTPAKEAARHIVADVLRTCEGPSTVARDRQRLLQQQQANAGNAASPASYLKAGKTGVTASNSVVASPLKKGPAGPQKRRDSMPTPPTLTKTFKTDKTPVGVSAAGIPGSAASSAAASGHRAARLFDEGEEGGDDGGDDSNQLLAGPSGSFASAHSRAGDDDEDDSEDDDSLSEESDDEEARPAGSVQSSVSKNLSTFSTTNSTTTSSFSRSGWSSSSNASGGHHGGGGASMDNDTLFGVGKLSTRGGPGGAGAGGGDFKMIGQVEDTVQGGKLLDDEKDLTYSAPSPTPWK</sequence>
<keyword evidence="11" id="KW-0995">Kinetochore</keyword>
<evidence type="ECO:0000256" key="2">
    <source>
        <dbReference type="ARBA" id="ARBA00004186"/>
    </source>
</evidence>
<dbReference type="GO" id="GO:0008608">
    <property type="term" value="P:attachment of spindle microtubules to kinetochore"/>
    <property type="evidence" value="ECO:0007669"/>
    <property type="project" value="InterPro"/>
</dbReference>
<evidence type="ECO:0000256" key="3">
    <source>
        <dbReference type="ARBA" id="ARBA00004629"/>
    </source>
</evidence>
<dbReference type="OrthoDB" id="5573898at2759"/>
<dbReference type="Proteomes" id="UP000245942">
    <property type="component" value="Unassembled WGS sequence"/>
</dbReference>
<evidence type="ECO:0000256" key="9">
    <source>
        <dbReference type="ARBA" id="ARBA00022701"/>
    </source>
</evidence>
<keyword evidence="9" id="KW-0493">Microtubule</keyword>
<protein>
    <recommendedName>
        <fullName evidence="5">DASH complex subunit ASK1</fullName>
    </recommendedName>
</protein>
<evidence type="ECO:0000256" key="13">
    <source>
        <dbReference type="ARBA" id="ARBA00023242"/>
    </source>
</evidence>
<feature type="compositionally biased region" description="Low complexity" evidence="16">
    <location>
        <begin position="342"/>
        <end position="355"/>
    </location>
</feature>
<evidence type="ECO:0000256" key="11">
    <source>
        <dbReference type="ARBA" id="ARBA00022838"/>
    </source>
</evidence>
<dbReference type="GO" id="GO:0044732">
    <property type="term" value="C:mitotic spindle pole body"/>
    <property type="evidence" value="ECO:0007669"/>
    <property type="project" value="TreeGrafter"/>
</dbReference>
<name>A0A316UIB1_9BASI</name>
<feature type="compositionally biased region" description="Acidic residues" evidence="16">
    <location>
        <begin position="522"/>
        <end position="532"/>
    </location>
</feature>
<evidence type="ECO:0000256" key="1">
    <source>
        <dbReference type="ARBA" id="ARBA00004123"/>
    </source>
</evidence>
<keyword evidence="15" id="KW-0137">Centromere</keyword>
<keyword evidence="10" id="KW-0498">Mitosis</keyword>
<keyword evidence="12" id="KW-0206">Cytoskeleton</keyword>
<evidence type="ECO:0000256" key="16">
    <source>
        <dbReference type="SAM" id="MobiDB-lite"/>
    </source>
</evidence>
<evidence type="ECO:0000256" key="15">
    <source>
        <dbReference type="ARBA" id="ARBA00023328"/>
    </source>
</evidence>
<evidence type="ECO:0000256" key="10">
    <source>
        <dbReference type="ARBA" id="ARBA00022776"/>
    </source>
</evidence>
<feature type="region of interest" description="Disordered" evidence="16">
    <location>
        <begin position="1"/>
        <end position="29"/>
    </location>
</feature>
<evidence type="ECO:0000256" key="7">
    <source>
        <dbReference type="ARBA" id="ARBA00022490"/>
    </source>
</evidence>
<feature type="compositionally biased region" description="Low complexity" evidence="16">
    <location>
        <begin position="482"/>
        <end position="514"/>
    </location>
</feature>
<feature type="compositionally biased region" description="Acidic residues" evidence="16">
    <location>
        <begin position="554"/>
        <end position="574"/>
    </location>
</feature>
<feature type="compositionally biased region" description="Polar residues" evidence="16">
    <location>
        <begin position="580"/>
        <end position="589"/>
    </location>
</feature>
<evidence type="ECO:0000256" key="4">
    <source>
        <dbReference type="ARBA" id="ARBA00010731"/>
    </source>
</evidence>
<dbReference type="GO" id="GO:0072686">
    <property type="term" value="C:mitotic spindle"/>
    <property type="evidence" value="ECO:0007669"/>
    <property type="project" value="InterPro"/>
</dbReference>
<comment type="similarity">
    <text evidence="4">Belongs to the DASH complex ASK1 family.</text>
</comment>
<dbReference type="GeneID" id="37015508"/>
<feature type="compositionally biased region" description="Low complexity" evidence="16">
    <location>
        <begin position="9"/>
        <end position="22"/>
    </location>
</feature>
<feature type="region of interest" description="Disordered" evidence="16">
    <location>
        <begin position="98"/>
        <end position="166"/>
    </location>
</feature>
<evidence type="ECO:0000256" key="5">
    <source>
        <dbReference type="ARBA" id="ARBA00014520"/>
    </source>
</evidence>
<dbReference type="PANTHER" id="PTHR28200:SF1">
    <property type="entry name" value="DASH COMPLEX SUBUNIT ASK1"/>
    <property type="match status" value="1"/>
</dbReference>
<keyword evidence="6" id="KW-0158">Chromosome</keyword>
<reference evidence="17 18" key="1">
    <citation type="journal article" date="2018" name="Mol. Biol. Evol.">
        <title>Broad Genomic Sampling Reveals a Smut Pathogenic Ancestry of the Fungal Clade Ustilaginomycotina.</title>
        <authorList>
            <person name="Kijpornyongpan T."/>
            <person name="Mondo S.J."/>
            <person name="Barry K."/>
            <person name="Sandor L."/>
            <person name="Lee J."/>
            <person name="Lipzen A."/>
            <person name="Pangilinan J."/>
            <person name="LaButti K."/>
            <person name="Hainaut M."/>
            <person name="Henrissat B."/>
            <person name="Grigoriev I.V."/>
            <person name="Spatafora J.W."/>
            <person name="Aime M.C."/>
        </authorList>
    </citation>
    <scope>NUCLEOTIDE SEQUENCE [LARGE SCALE GENOMIC DNA]</scope>
    <source>
        <strain evidence="17 18">MCA 4718</strain>
    </source>
</reference>